<dbReference type="AlphaFoldDB" id="A0A8S2BAB7"/>
<keyword evidence="3" id="KW-1185">Reference proteome</keyword>
<dbReference type="Proteomes" id="UP000682877">
    <property type="component" value="Chromosome 8"/>
</dbReference>
<feature type="compositionally biased region" description="Low complexity" evidence="1">
    <location>
        <begin position="147"/>
        <end position="158"/>
    </location>
</feature>
<evidence type="ECO:0000313" key="2">
    <source>
        <dbReference type="EMBL" id="CAE6259564.1"/>
    </source>
</evidence>
<evidence type="ECO:0008006" key="4">
    <source>
        <dbReference type="Google" id="ProtNLM"/>
    </source>
</evidence>
<feature type="compositionally biased region" description="Low complexity" evidence="1">
    <location>
        <begin position="181"/>
        <end position="190"/>
    </location>
</feature>
<organism evidence="2 3">
    <name type="scientific">Arabidopsis arenosa</name>
    <name type="common">Sand rock-cress</name>
    <name type="synonym">Cardaminopsis arenosa</name>
    <dbReference type="NCBI Taxonomy" id="38785"/>
    <lineage>
        <taxon>Eukaryota</taxon>
        <taxon>Viridiplantae</taxon>
        <taxon>Streptophyta</taxon>
        <taxon>Embryophyta</taxon>
        <taxon>Tracheophyta</taxon>
        <taxon>Spermatophyta</taxon>
        <taxon>Magnoliopsida</taxon>
        <taxon>eudicotyledons</taxon>
        <taxon>Gunneridae</taxon>
        <taxon>Pentapetalae</taxon>
        <taxon>rosids</taxon>
        <taxon>malvids</taxon>
        <taxon>Brassicales</taxon>
        <taxon>Brassicaceae</taxon>
        <taxon>Camelineae</taxon>
        <taxon>Arabidopsis</taxon>
    </lineage>
</organism>
<dbReference type="PANTHER" id="PTHR36407">
    <property type="entry name" value="MEDIATOR-ASSOCIATED PROTEIN 2"/>
    <property type="match status" value="1"/>
</dbReference>
<dbReference type="EMBL" id="LR999458">
    <property type="protein sequence ID" value="CAE6259564.1"/>
    <property type="molecule type" value="Genomic_DNA"/>
</dbReference>
<feature type="region of interest" description="Disordered" evidence="1">
    <location>
        <begin position="120"/>
        <end position="204"/>
    </location>
</feature>
<sequence length="204" mass="22459">MDSGYKPAEDYVVSGAEQLDDAGITRSDELWLIQAPLGRFPEIEEDTLKVELDKDGLFGGFEDSDGGKYDLASFTCQDVDAELIIPSEESMIAGKITRRVAIVRYPEPNELLQKMKARTQQKLVGSVTNSSKKSSNLTQSSRHKSGSRSSKSKSMFSSFTETPKSPKRKHSESSSGKHRSSTSTVSGSSERSGKIKKKKVKKEE</sequence>
<protein>
    <recommendedName>
        <fullName evidence="4">Mediator-associated protein 2</fullName>
    </recommendedName>
</protein>
<reference evidence="2" key="1">
    <citation type="submission" date="2021-01" db="EMBL/GenBank/DDBJ databases">
        <authorList>
            <person name="Bezrukov I."/>
        </authorList>
    </citation>
    <scope>NUCLEOTIDE SEQUENCE</scope>
</reference>
<accession>A0A8S2BAB7</accession>
<dbReference type="PANTHER" id="PTHR36407:SF1">
    <property type="entry name" value="MEDIATOR-ASSOCIATED PROTEIN 2"/>
    <property type="match status" value="1"/>
</dbReference>
<feature type="compositionally biased region" description="Low complexity" evidence="1">
    <location>
        <begin position="126"/>
        <end position="140"/>
    </location>
</feature>
<dbReference type="InterPro" id="IPR038823">
    <property type="entry name" value="MED2_plant"/>
</dbReference>
<evidence type="ECO:0000313" key="3">
    <source>
        <dbReference type="Proteomes" id="UP000682877"/>
    </source>
</evidence>
<proteinExistence type="predicted"/>
<gene>
    <name evidence="2" type="ORF">AARE701A_LOCUS22380</name>
</gene>
<feature type="compositionally biased region" description="Basic residues" evidence="1">
    <location>
        <begin position="165"/>
        <end position="180"/>
    </location>
</feature>
<name>A0A8S2BAB7_ARAAE</name>
<feature type="compositionally biased region" description="Basic residues" evidence="1">
    <location>
        <begin position="194"/>
        <end position="204"/>
    </location>
</feature>
<evidence type="ECO:0000256" key="1">
    <source>
        <dbReference type="SAM" id="MobiDB-lite"/>
    </source>
</evidence>